<feature type="domain" description="Reverse transcriptase zinc-binding" evidence="1">
    <location>
        <begin position="353"/>
        <end position="441"/>
    </location>
</feature>
<dbReference type="Proteomes" id="UP001140206">
    <property type="component" value="Chromosome 1"/>
</dbReference>
<protein>
    <submittedName>
        <fullName evidence="2">RNA-directed DNA polymerase (Reverse transcriptase)-related family protein</fullName>
    </submittedName>
</protein>
<evidence type="ECO:0000313" key="2">
    <source>
        <dbReference type="EMBL" id="KAJ4818970.1"/>
    </source>
</evidence>
<evidence type="ECO:0000259" key="1">
    <source>
        <dbReference type="Pfam" id="PF13966"/>
    </source>
</evidence>
<keyword evidence="2" id="KW-0695">RNA-directed DNA polymerase</keyword>
<keyword evidence="2" id="KW-0808">Transferase</keyword>
<evidence type="ECO:0000313" key="3">
    <source>
        <dbReference type="Proteomes" id="UP001140206"/>
    </source>
</evidence>
<sequence>MDQIRGVKLAPSCPILTHVIYADDLILLGNADGGDVQQLSAIMEHFGMVSGLVINPTKSKLWFSKKCDGQDMQLVKSYLRSDLAGVDERYLGAVLSTTNSAKKTGNLLLEKLKAKLTGWRSNMLSHAGRLVLIKSVLMSVPVYFMSVEIIPKGLIRQMDSLIAKFFWGKTDQNRYMSFISWKKICKTTEKGGLGVRQMDLFGEALFLKLVWNMMCGEDKIWVNVCRGKYYSNLGFWRAKNVAGTSPLWRNTVKLREFFKEQVKWQIGGGDTIAALSEPWYLGWQPAMQASRQERRITVADLFNFQHQQWHMEKVVNMLGGQAYASILQNTQKPGGVPGLKDKLVWEFTKSGRYTVRDGYDCLQRRNGTQGEDVSWGYIWKWKKMIPKVRVFLWRLLSNGLPLATNLNHRIHAFSPMCPRCHQENEYATHCFFFCQGSRMVWFGGTLGIRTDTVPLNIGDAITYITQGMHEDDIRVFCYTLWEIWLARNEMVFQQKMFDPIAVCRKVNIWINRGNQVDTTDVNIQTQCEPVPYEFTSPGFQVIADASWDASNKTGCAFLVYRDGVLERVGMEKQVTEDPFHAEAITLNLVLHWARCSLQQEDQCVYIFSDCLNLITALEEENMDDIPSWRARPVIASIMGQLMQLRDKIFIRHVRREAVQPAHVLANHARRRAINYFGAPTVLIMDEYNIAPAIDSTYFQQVQERPP</sequence>
<dbReference type="AlphaFoldDB" id="A0AAV8HT77"/>
<accession>A0AAV8HT77</accession>
<dbReference type="GO" id="GO:0003964">
    <property type="term" value="F:RNA-directed DNA polymerase activity"/>
    <property type="evidence" value="ECO:0007669"/>
    <property type="project" value="UniProtKB-KW"/>
</dbReference>
<comment type="caution">
    <text evidence="2">The sequence shown here is derived from an EMBL/GenBank/DDBJ whole genome shotgun (WGS) entry which is preliminary data.</text>
</comment>
<dbReference type="PANTHER" id="PTHR33116">
    <property type="entry name" value="REVERSE TRANSCRIPTASE ZINC-BINDING DOMAIN-CONTAINING PROTEIN-RELATED-RELATED"/>
    <property type="match status" value="1"/>
</dbReference>
<proteinExistence type="predicted"/>
<keyword evidence="3" id="KW-1185">Reference proteome</keyword>
<organism evidence="2 3">
    <name type="scientific">Rhynchospora pubera</name>
    <dbReference type="NCBI Taxonomy" id="906938"/>
    <lineage>
        <taxon>Eukaryota</taxon>
        <taxon>Viridiplantae</taxon>
        <taxon>Streptophyta</taxon>
        <taxon>Embryophyta</taxon>
        <taxon>Tracheophyta</taxon>
        <taxon>Spermatophyta</taxon>
        <taxon>Magnoliopsida</taxon>
        <taxon>Liliopsida</taxon>
        <taxon>Poales</taxon>
        <taxon>Cyperaceae</taxon>
        <taxon>Cyperoideae</taxon>
        <taxon>Rhynchosporeae</taxon>
        <taxon>Rhynchospora</taxon>
    </lineage>
</organism>
<dbReference type="EMBL" id="JAMFTS010000001">
    <property type="protein sequence ID" value="KAJ4818970.1"/>
    <property type="molecule type" value="Genomic_DNA"/>
</dbReference>
<dbReference type="InterPro" id="IPR044730">
    <property type="entry name" value="RNase_H-like_dom_plant"/>
</dbReference>
<name>A0AAV8HT77_9POAL</name>
<gene>
    <name evidence="2" type="ORF">LUZ62_031536</name>
</gene>
<reference evidence="2" key="1">
    <citation type="submission" date="2022-08" db="EMBL/GenBank/DDBJ databases">
        <authorList>
            <person name="Marques A."/>
        </authorList>
    </citation>
    <scope>NUCLEOTIDE SEQUENCE</scope>
    <source>
        <strain evidence="2">RhyPub2mFocal</strain>
        <tissue evidence="2">Leaves</tissue>
    </source>
</reference>
<keyword evidence="2" id="KW-0548">Nucleotidyltransferase</keyword>
<dbReference type="PANTHER" id="PTHR33116:SF86">
    <property type="entry name" value="REVERSE TRANSCRIPTASE DOMAIN-CONTAINING PROTEIN"/>
    <property type="match status" value="1"/>
</dbReference>
<dbReference type="InterPro" id="IPR026960">
    <property type="entry name" value="RVT-Znf"/>
</dbReference>
<dbReference type="CDD" id="cd06222">
    <property type="entry name" value="RNase_H_like"/>
    <property type="match status" value="1"/>
</dbReference>
<dbReference type="Pfam" id="PF13966">
    <property type="entry name" value="zf-RVT"/>
    <property type="match status" value="1"/>
</dbReference>